<keyword evidence="2" id="KW-1185">Reference proteome</keyword>
<dbReference type="EMBL" id="BPLR01004554">
    <property type="protein sequence ID" value="GIX95716.1"/>
    <property type="molecule type" value="Genomic_DNA"/>
</dbReference>
<name>A0AAV4PF22_CAEEX</name>
<evidence type="ECO:0000313" key="1">
    <source>
        <dbReference type="EMBL" id="GIX95716.1"/>
    </source>
</evidence>
<dbReference type="Proteomes" id="UP001054945">
    <property type="component" value="Unassembled WGS sequence"/>
</dbReference>
<dbReference type="AlphaFoldDB" id="A0AAV4PF22"/>
<evidence type="ECO:0000313" key="2">
    <source>
        <dbReference type="Proteomes" id="UP001054945"/>
    </source>
</evidence>
<comment type="caution">
    <text evidence="1">The sequence shown here is derived from an EMBL/GenBank/DDBJ whole genome shotgun (WGS) entry which is preliminary data.</text>
</comment>
<sequence length="75" mass="8219">MQVINSVFPPYHPAIGGGKPPTDLRGLLLIDSGKPVSKMFQPFTRESFDKDRVEVRSFGMVKSQTGHHVPVLGKG</sequence>
<protein>
    <submittedName>
        <fullName evidence="1">Uncharacterized protein</fullName>
    </submittedName>
</protein>
<accession>A0AAV4PF22</accession>
<gene>
    <name evidence="1" type="ORF">CEXT_495221</name>
</gene>
<proteinExistence type="predicted"/>
<organism evidence="1 2">
    <name type="scientific">Caerostris extrusa</name>
    <name type="common">Bark spider</name>
    <name type="synonym">Caerostris bankana</name>
    <dbReference type="NCBI Taxonomy" id="172846"/>
    <lineage>
        <taxon>Eukaryota</taxon>
        <taxon>Metazoa</taxon>
        <taxon>Ecdysozoa</taxon>
        <taxon>Arthropoda</taxon>
        <taxon>Chelicerata</taxon>
        <taxon>Arachnida</taxon>
        <taxon>Araneae</taxon>
        <taxon>Araneomorphae</taxon>
        <taxon>Entelegynae</taxon>
        <taxon>Araneoidea</taxon>
        <taxon>Araneidae</taxon>
        <taxon>Caerostris</taxon>
    </lineage>
</organism>
<reference evidence="1 2" key="1">
    <citation type="submission" date="2021-06" db="EMBL/GenBank/DDBJ databases">
        <title>Caerostris extrusa draft genome.</title>
        <authorList>
            <person name="Kono N."/>
            <person name="Arakawa K."/>
        </authorList>
    </citation>
    <scope>NUCLEOTIDE SEQUENCE [LARGE SCALE GENOMIC DNA]</scope>
</reference>